<dbReference type="RefSeq" id="WP_024503489.1">
    <property type="nucleotide sequence ID" value="NZ_CP088147.1"/>
</dbReference>
<evidence type="ECO:0000313" key="12">
    <source>
        <dbReference type="Proteomes" id="UP001060070"/>
    </source>
</evidence>
<dbReference type="Proteomes" id="UP001060070">
    <property type="component" value="Chromosome"/>
</dbReference>
<dbReference type="PANTHER" id="PTHR30309:SF0">
    <property type="entry name" value="GLYCEROL-3-PHOSPHATE ACYLTRANSFERASE-RELATED"/>
    <property type="match status" value="1"/>
</dbReference>
<feature type="transmembrane region" description="Helical" evidence="10">
    <location>
        <begin position="82"/>
        <end position="100"/>
    </location>
</feature>
<gene>
    <name evidence="10 11" type="primary">plsY</name>
    <name evidence="11" type="ORF">LRP29_21460</name>
</gene>
<dbReference type="EMBL" id="CP088147">
    <property type="protein sequence ID" value="UTU50050.1"/>
    <property type="molecule type" value="Genomic_DNA"/>
</dbReference>
<dbReference type="AlphaFoldDB" id="A0AB38T5C0"/>
<evidence type="ECO:0000256" key="9">
    <source>
        <dbReference type="ARBA" id="ARBA00023264"/>
    </source>
</evidence>
<comment type="subcellular location">
    <subcellularLocation>
        <location evidence="10">Cell membrane</location>
        <topology evidence="10">Multi-pass membrane protein</topology>
    </subcellularLocation>
</comment>
<dbReference type="PANTHER" id="PTHR30309">
    <property type="entry name" value="INNER MEMBRANE PROTEIN YGIH"/>
    <property type="match status" value="1"/>
</dbReference>
<evidence type="ECO:0000256" key="8">
    <source>
        <dbReference type="ARBA" id="ARBA00023209"/>
    </source>
</evidence>
<dbReference type="EC" id="2.3.1.275" evidence="10"/>
<dbReference type="GO" id="GO:0005886">
    <property type="term" value="C:plasma membrane"/>
    <property type="evidence" value="ECO:0007669"/>
    <property type="project" value="UniProtKB-SubCell"/>
</dbReference>
<keyword evidence="5 10" id="KW-1133">Transmembrane helix</keyword>
<keyword evidence="3 10" id="KW-0808">Transferase</keyword>
<evidence type="ECO:0000256" key="7">
    <source>
        <dbReference type="ARBA" id="ARBA00023136"/>
    </source>
</evidence>
<evidence type="ECO:0000256" key="10">
    <source>
        <dbReference type="HAMAP-Rule" id="MF_01043"/>
    </source>
</evidence>
<comment type="catalytic activity">
    <reaction evidence="10">
        <text>an acyl phosphate + sn-glycerol 3-phosphate = a 1-acyl-sn-glycero-3-phosphate + phosphate</text>
        <dbReference type="Rhea" id="RHEA:34075"/>
        <dbReference type="ChEBI" id="CHEBI:43474"/>
        <dbReference type="ChEBI" id="CHEBI:57597"/>
        <dbReference type="ChEBI" id="CHEBI:57970"/>
        <dbReference type="ChEBI" id="CHEBI:59918"/>
        <dbReference type="EC" id="2.3.1.275"/>
    </reaction>
</comment>
<feature type="transmembrane region" description="Helical" evidence="10">
    <location>
        <begin position="112"/>
        <end position="135"/>
    </location>
</feature>
<comment type="subunit">
    <text evidence="10">Probably interacts with PlsX.</text>
</comment>
<comment type="function">
    <text evidence="10">Catalyzes the transfer of an acyl group from acyl-phosphate (acyl-PO(4)) to glycerol-3-phosphate (G3P) to form lysophosphatidic acid (LPA). This enzyme utilizes acyl-phosphate as fatty acyl donor, but not acyl-CoA or acyl-ACP.</text>
</comment>
<keyword evidence="6 10" id="KW-0443">Lipid metabolism</keyword>
<dbReference type="GeneID" id="91561117"/>
<organism evidence="11 12">
    <name type="scientific">Mesorhizobium ciceri</name>
    <dbReference type="NCBI Taxonomy" id="39645"/>
    <lineage>
        <taxon>Bacteria</taxon>
        <taxon>Pseudomonadati</taxon>
        <taxon>Pseudomonadota</taxon>
        <taxon>Alphaproteobacteria</taxon>
        <taxon>Hyphomicrobiales</taxon>
        <taxon>Phyllobacteriaceae</taxon>
        <taxon>Mesorhizobium</taxon>
    </lineage>
</organism>
<dbReference type="GO" id="GO:0043772">
    <property type="term" value="F:acyl-phosphate glycerol-3-phosphate acyltransferase activity"/>
    <property type="evidence" value="ECO:0007669"/>
    <property type="project" value="UniProtKB-UniRule"/>
</dbReference>
<comment type="similarity">
    <text evidence="10">Belongs to the PlsY family.</text>
</comment>
<feature type="transmembrane region" description="Helical" evidence="10">
    <location>
        <begin position="54"/>
        <end position="76"/>
    </location>
</feature>
<evidence type="ECO:0000256" key="1">
    <source>
        <dbReference type="ARBA" id="ARBA00022475"/>
    </source>
</evidence>
<reference evidence="11 12" key="1">
    <citation type="journal article" date="2022" name="Microbiol. Resour. Announc.">
        <title>Complete Genome Sequence of Mesorhizobium ciceri Strain R30, a Rhizobium Used as a Commercial Inoculant for Chickpea in Argentina.</title>
        <authorList>
            <person name="Foresto E."/>
            <person name="Revale S."/>
            <person name="Primo E."/>
            <person name="Nievas F."/>
            <person name="Carezzano E."/>
            <person name="Puente M."/>
            <person name="Alzari P."/>
            <person name="Mart M."/>
            <person name="Ben-Assaya M."/>
            <person name="Mornico D."/>
            <person name="Santoro M."/>
            <person name="Mart F."/>
            <person name="Giordano W."/>
            <person name="Bogino P."/>
        </authorList>
    </citation>
    <scope>NUCLEOTIDE SEQUENCE [LARGE SCALE GENOMIC DNA]</scope>
    <source>
        <strain evidence="11 12">R30</strain>
    </source>
</reference>
<keyword evidence="9 10" id="KW-1208">Phospholipid metabolism</keyword>
<evidence type="ECO:0000256" key="2">
    <source>
        <dbReference type="ARBA" id="ARBA00022516"/>
    </source>
</evidence>
<comment type="pathway">
    <text evidence="10">Lipid metabolism; phospholipid metabolism.</text>
</comment>
<evidence type="ECO:0000256" key="3">
    <source>
        <dbReference type="ARBA" id="ARBA00022679"/>
    </source>
</evidence>
<dbReference type="SMART" id="SM01207">
    <property type="entry name" value="G3P_acyltransf"/>
    <property type="match status" value="1"/>
</dbReference>
<protein>
    <recommendedName>
        <fullName evidence="10">Glycerol-3-phosphate acyltransferase</fullName>
    </recommendedName>
    <alternativeName>
        <fullName evidence="10">Acyl-PO4 G3P acyltransferase</fullName>
    </alternativeName>
    <alternativeName>
        <fullName evidence="10">Acyl-phosphate--glycerol-3-phosphate acyltransferase</fullName>
    </alternativeName>
    <alternativeName>
        <fullName evidence="10">G3P acyltransferase</fullName>
        <shortName evidence="10">GPAT</shortName>
        <ecNumber evidence="10">2.3.1.275</ecNumber>
    </alternativeName>
    <alternativeName>
        <fullName evidence="10">Lysophosphatidic acid synthase</fullName>
        <shortName evidence="10">LPA synthase</shortName>
    </alternativeName>
</protein>
<sequence>MTYSLIPALVFGYLLGSIPFGLLLTRAAGLGDVRQIGSGNIGATNVLRTGNKGLAAATLLLDVLKGTAAVLIAGYFAPDLAIWAGLGAFLGHLFPVWLGFKGGKGVATYLGVLIGLAWQVALIFAVVWLVMAFLFRYSSLAALTAAVIVPIALYVLSTPQIAGLFVVMSVIVFIKHRENISRLLAGTEGKIGAKG</sequence>
<dbReference type="GO" id="GO:0008654">
    <property type="term" value="P:phospholipid biosynthetic process"/>
    <property type="evidence" value="ECO:0007669"/>
    <property type="project" value="UniProtKB-UniRule"/>
</dbReference>
<dbReference type="HAMAP" id="MF_01043">
    <property type="entry name" value="PlsY"/>
    <property type="match status" value="1"/>
</dbReference>
<evidence type="ECO:0000256" key="4">
    <source>
        <dbReference type="ARBA" id="ARBA00022692"/>
    </source>
</evidence>
<keyword evidence="2 10" id="KW-0444">Lipid biosynthesis</keyword>
<dbReference type="NCBIfam" id="TIGR00023">
    <property type="entry name" value="glycerol-3-phosphate 1-O-acyltransferase PlsY"/>
    <property type="match status" value="1"/>
</dbReference>
<keyword evidence="4 10" id="KW-0812">Transmembrane</keyword>
<keyword evidence="7 10" id="KW-0472">Membrane</keyword>
<feature type="transmembrane region" description="Helical" evidence="10">
    <location>
        <begin position="6"/>
        <end position="25"/>
    </location>
</feature>
<keyword evidence="1 10" id="KW-1003">Cell membrane</keyword>
<proteinExistence type="inferred from homology"/>
<evidence type="ECO:0000256" key="6">
    <source>
        <dbReference type="ARBA" id="ARBA00023098"/>
    </source>
</evidence>
<dbReference type="Pfam" id="PF02660">
    <property type="entry name" value="G3P_acyltransf"/>
    <property type="match status" value="1"/>
</dbReference>
<accession>A0AB38T5C0</accession>
<name>A0AB38T5C0_9HYPH</name>
<evidence type="ECO:0000256" key="5">
    <source>
        <dbReference type="ARBA" id="ARBA00022989"/>
    </source>
</evidence>
<feature type="transmembrane region" description="Helical" evidence="10">
    <location>
        <begin position="141"/>
        <end position="174"/>
    </location>
</feature>
<evidence type="ECO:0000313" key="11">
    <source>
        <dbReference type="EMBL" id="UTU50050.1"/>
    </source>
</evidence>
<dbReference type="InterPro" id="IPR003811">
    <property type="entry name" value="G3P_acylTferase_PlsY"/>
</dbReference>
<keyword evidence="12" id="KW-1185">Reference proteome</keyword>
<keyword evidence="8 10" id="KW-0594">Phospholipid biosynthesis</keyword>
<keyword evidence="11" id="KW-0012">Acyltransferase</keyword>